<dbReference type="Gene3D" id="3.40.50.850">
    <property type="entry name" value="Isochorismatase-like"/>
    <property type="match status" value="1"/>
</dbReference>
<dbReference type="PANTHER" id="PTHR43540:SF6">
    <property type="entry name" value="ISOCHORISMATASE-LIKE DOMAIN-CONTAINING PROTEIN"/>
    <property type="match status" value="1"/>
</dbReference>
<name>A0A504IY44_9FLAO</name>
<sequence length="202" mass="23140">MNFLFKKDKVALLIIDMQRLFTEPDSPYSNDASAMITPINLLAKSARENDIPVIHSSYILKKDGSQTGLRTDWPQIEQGYFDPDSEWTDWDPRLKQEAKDHILTRTRPGAFFDGKLFSLLKKLGKEQVILCGLSTNYAISFSVHEAFSRDIPVFLIDELSNLTSFEDKDTKPLLHNILNFWACELTNLKEVLKNLNSSLDNK</sequence>
<evidence type="ECO:0000259" key="2">
    <source>
        <dbReference type="Pfam" id="PF00857"/>
    </source>
</evidence>
<dbReference type="InterPro" id="IPR036380">
    <property type="entry name" value="Isochorismatase-like_sf"/>
</dbReference>
<organism evidence="3 4">
    <name type="scientific">Aquimarina algicola</name>
    <dbReference type="NCBI Taxonomy" id="2589995"/>
    <lineage>
        <taxon>Bacteria</taxon>
        <taxon>Pseudomonadati</taxon>
        <taxon>Bacteroidota</taxon>
        <taxon>Flavobacteriia</taxon>
        <taxon>Flavobacteriales</taxon>
        <taxon>Flavobacteriaceae</taxon>
        <taxon>Aquimarina</taxon>
    </lineage>
</organism>
<dbReference type="SUPFAM" id="SSF52499">
    <property type="entry name" value="Isochorismatase-like hydrolases"/>
    <property type="match status" value="1"/>
</dbReference>
<dbReference type="InterPro" id="IPR000868">
    <property type="entry name" value="Isochorismatase-like_dom"/>
</dbReference>
<feature type="domain" description="Isochorismatase-like" evidence="2">
    <location>
        <begin position="11"/>
        <end position="158"/>
    </location>
</feature>
<dbReference type="OrthoDB" id="9785724at2"/>
<dbReference type="RefSeq" id="WP_140595478.1">
    <property type="nucleotide sequence ID" value="NZ_VFWZ01000007.1"/>
</dbReference>
<dbReference type="CDD" id="cd00431">
    <property type="entry name" value="cysteine_hydrolases"/>
    <property type="match status" value="1"/>
</dbReference>
<protein>
    <submittedName>
        <fullName evidence="3">Cysteine hydrolase</fullName>
    </submittedName>
</protein>
<dbReference type="AlphaFoldDB" id="A0A504IY44"/>
<gene>
    <name evidence="3" type="ORF">FHK87_19440</name>
</gene>
<dbReference type="Pfam" id="PF00857">
    <property type="entry name" value="Isochorismatase"/>
    <property type="match status" value="1"/>
</dbReference>
<dbReference type="PANTHER" id="PTHR43540">
    <property type="entry name" value="PEROXYUREIDOACRYLATE/UREIDOACRYLATE AMIDOHYDROLASE-RELATED"/>
    <property type="match status" value="1"/>
</dbReference>
<dbReference type="EMBL" id="VFWZ01000007">
    <property type="protein sequence ID" value="TPN83397.1"/>
    <property type="molecule type" value="Genomic_DNA"/>
</dbReference>
<dbReference type="GO" id="GO:0016787">
    <property type="term" value="F:hydrolase activity"/>
    <property type="evidence" value="ECO:0007669"/>
    <property type="project" value="UniProtKB-KW"/>
</dbReference>
<keyword evidence="4" id="KW-1185">Reference proteome</keyword>
<dbReference type="InterPro" id="IPR050272">
    <property type="entry name" value="Isochorismatase-like_hydrls"/>
</dbReference>
<proteinExistence type="predicted"/>
<evidence type="ECO:0000313" key="4">
    <source>
        <dbReference type="Proteomes" id="UP000315540"/>
    </source>
</evidence>
<evidence type="ECO:0000256" key="1">
    <source>
        <dbReference type="ARBA" id="ARBA00022801"/>
    </source>
</evidence>
<reference evidence="3 4" key="1">
    <citation type="submission" date="2019-06" db="EMBL/GenBank/DDBJ databases">
        <authorList>
            <person name="Meng X."/>
        </authorList>
    </citation>
    <scope>NUCLEOTIDE SEQUENCE [LARGE SCALE GENOMIC DNA]</scope>
    <source>
        <strain evidence="3 4">M625</strain>
    </source>
</reference>
<keyword evidence="1 3" id="KW-0378">Hydrolase</keyword>
<dbReference type="Proteomes" id="UP000315540">
    <property type="component" value="Unassembled WGS sequence"/>
</dbReference>
<accession>A0A504IY44</accession>
<evidence type="ECO:0000313" key="3">
    <source>
        <dbReference type="EMBL" id="TPN83397.1"/>
    </source>
</evidence>
<comment type="caution">
    <text evidence="3">The sequence shown here is derived from an EMBL/GenBank/DDBJ whole genome shotgun (WGS) entry which is preliminary data.</text>
</comment>